<dbReference type="EMBL" id="CP050855">
    <property type="protein sequence ID" value="QLH61898.1"/>
    <property type="molecule type" value="Genomic_DNA"/>
</dbReference>
<reference evidence="2 3" key="1">
    <citation type="journal article" date="2014" name="Genome Announc.">
        <title>Whole-Genome Sequence of Serratia symbiotica Strain CWBI-2.3T, a Free-Living Symbiont of the Black Bean Aphid Aphis fabae.</title>
        <authorList>
            <person name="Foray V."/>
            <person name="Grigorescu A.S."/>
            <person name="Sabri A."/>
            <person name="Haubruge E."/>
            <person name="Lognay G."/>
            <person name="Francis F."/>
            <person name="Fauconnier M.L."/>
            <person name="Hance T."/>
            <person name="Thonart P."/>
        </authorList>
    </citation>
    <scope>NUCLEOTIDE SEQUENCE [LARGE SCALE GENOMIC DNA]</scope>
    <source>
        <strain evidence="2">CWBI-2.3</strain>
    </source>
</reference>
<name>A0A7D5SRP2_9GAMM</name>
<accession>A0A7D5SRP2</accession>
<protein>
    <submittedName>
        <fullName evidence="2">Uncharacterized protein</fullName>
    </submittedName>
</protein>
<evidence type="ECO:0000313" key="3">
    <source>
        <dbReference type="Proteomes" id="UP000042738"/>
    </source>
</evidence>
<dbReference type="Proteomes" id="UP000042738">
    <property type="component" value="Chromosome"/>
</dbReference>
<dbReference type="RefSeq" id="WP_152609062.1">
    <property type="nucleotide sequence ID" value="NZ_CP050855.1"/>
</dbReference>
<evidence type="ECO:0000256" key="1">
    <source>
        <dbReference type="SAM" id="MobiDB-lite"/>
    </source>
</evidence>
<dbReference type="AlphaFoldDB" id="A0A7D5SRP2"/>
<proteinExistence type="predicted"/>
<gene>
    <name evidence="2" type="ORF">SYMBAF_01665</name>
</gene>
<evidence type="ECO:0000313" key="2">
    <source>
        <dbReference type="EMBL" id="QLH61898.1"/>
    </source>
</evidence>
<sequence>MIVQKTTFPPSGGKSKKQPIRGDVTSAPTESLYLVPAVSLPVLPANRSPQERMKAVIAAIRHGAQQGLKINKLIRELSNNANLRQQDCSNNNLVAGRNKIKKRANRFEN</sequence>
<dbReference type="GeneID" id="93735231"/>
<organism evidence="2 3">
    <name type="scientific">Serratia symbiotica</name>
    <dbReference type="NCBI Taxonomy" id="138074"/>
    <lineage>
        <taxon>Bacteria</taxon>
        <taxon>Pseudomonadati</taxon>
        <taxon>Pseudomonadota</taxon>
        <taxon>Gammaproteobacteria</taxon>
        <taxon>Enterobacterales</taxon>
        <taxon>Yersiniaceae</taxon>
        <taxon>Serratia</taxon>
    </lineage>
</organism>
<feature type="region of interest" description="Disordered" evidence="1">
    <location>
        <begin position="1"/>
        <end position="24"/>
    </location>
</feature>